<keyword evidence="2" id="KW-1185">Reference proteome</keyword>
<dbReference type="EMBL" id="JAAEAA010000003">
    <property type="protein sequence ID" value="NDK54992.1"/>
    <property type="molecule type" value="Genomic_DNA"/>
</dbReference>
<dbReference type="AlphaFoldDB" id="A0A6B2H6W8"/>
<evidence type="ECO:0000313" key="2">
    <source>
        <dbReference type="Proteomes" id="UP000478546"/>
    </source>
</evidence>
<dbReference type="Proteomes" id="UP000478546">
    <property type="component" value="Unassembled WGS sequence"/>
</dbReference>
<name>A0A6B2H6W8_9BACT</name>
<evidence type="ECO:0000313" key="1">
    <source>
        <dbReference type="EMBL" id="NDK54992.1"/>
    </source>
</evidence>
<dbReference type="RefSeq" id="WP_162345036.1">
    <property type="nucleotide sequence ID" value="NZ_JAAEAA010000003.1"/>
</dbReference>
<gene>
    <name evidence="1" type="ORF">GWO68_03585</name>
</gene>
<reference evidence="1 2" key="1">
    <citation type="submission" date="2020-01" db="EMBL/GenBank/DDBJ databases">
        <authorList>
            <person name="Kim M.K."/>
        </authorList>
    </citation>
    <scope>NUCLEOTIDE SEQUENCE [LARGE SCALE GENOMIC DNA]</scope>
    <source>
        <strain evidence="1 2">BT213</strain>
    </source>
</reference>
<accession>A0A6B2H6W8</accession>
<comment type="caution">
    <text evidence="1">The sequence shown here is derived from an EMBL/GenBank/DDBJ whole genome shotgun (WGS) entry which is preliminary data.</text>
</comment>
<protein>
    <submittedName>
        <fullName evidence="1">Uncharacterized protein</fullName>
    </submittedName>
</protein>
<organism evidence="1 2">
    <name type="scientific">Pontibacter fetidus</name>
    <dbReference type="NCBI Taxonomy" id="2700082"/>
    <lineage>
        <taxon>Bacteria</taxon>
        <taxon>Pseudomonadati</taxon>
        <taxon>Bacteroidota</taxon>
        <taxon>Cytophagia</taxon>
        <taxon>Cytophagales</taxon>
        <taxon>Hymenobacteraceae</taxon>
        <taxon>Pontibacter</taxon>
    </lineage>
</organism>
<proteinExistence type="predicted"/>
<sequence length="55" mass="5862">MKTLLLLLALVLGLYLALNKARSARSLMTQPADNPALLVGPTQLVYGPTAVTRNV</sequence>